<feature type="transmembrane region" description="Helical" evidence="1">
    <location>
        <begin position="46"/>
        <end position="66"/>
    </location>
</feature>
<dbReference type="RefSeq" id="WP_157913246.1">
    <property type="nucleotide sequence ID" value="NZ_LN890655.1"/>
</dbReference>
<evidence type="ECO:0000313" key="3">
    <source>
        <dbReference type="EMBL" id="CUS05346.2"/>
    </source>
</evidence>
<proteinExistence type="predicted"/>
<protein>
    <recommendedName>
        <fullName evidence="2">SH3b domain-containing protein</fullName>
    </recommendedName>
</protein>
<keyword evidence="1" id="KW-0472">Membrane</keyword>
<evidence type="ECO:0000259" key="2">
    <source>
        <dbReference type="PROSITE" id="PS51781"/>
    </source>
</evidence>
<dbReference type="OrthoDB" id="162858at2"/>
<name>A0A160T563_9CHLR</name>
<dbReference type="EMBL" id="LN890655">
    <property type="protein sequence ID" value="CUS05346.2"/>
    <property type="molecule type" value="Genomic_DNA"/>
</dbReference>
<keyword evidence="1" id="KW-0812">Transmembrane</keyword>
<evidence type="ECO:0000313" key="4">
    <source>
        <dbReference type="Proteomes" id="UP000215027"/>
    </source>
</evidence>
<organism evidence="3 4">
    <name type="scientific">Candidatus Promineifilum breve</name>
    <dbReference type="NCBI Taxonomy" id="1806508"/>
    <lineage>
        <taxon>Bacteria</taxon>
        <taxon>Bacillati</taxon>
        <taxon>Chloroflexota</taxon>
        <taxon>Ardenticatenia</taxon>
        <taxon>Candidatus Promineifilales</taxon>
        <taxon>Candidatus Promineifilaceae</taxon>
        <taxon>Candidatus Promineifilum</taxon>
    </lineage>
</organism>
<dbReference type="AlphaFoldDB" id="A0A160T563"/>
<reference evidence="3" key="1">
    <citation type="submission" date="2016-01" db="EMBL/GenBank/DDBJ databases">
        <authorList>
            <person name="Mcilroy J.S."/>
            <person name="Karst M S."/>
            <person name="Albertsen M."/>
        </authorList>
    </citation>
    <scope>NUCLEOTIDE SEQUENCE</scope>
    <source>
        <strain evidence="3">Cfx-K</strain>
    </source>
</reference>
<dbReference type="SMART" id="SM00287">
    <property type="entry name" value="SH3b"/>
    <property type="match status" value="1"/>
</dbReference>
<dbReference type="Pfam" id="PF08239">
    <property type="entry name" value="SH3_3"/>
    <property type="match status" value="1"/>
</dbReference>
<dbReference type="InterPro" id="IPR003646">
    <property type="entry name" value="SH3-like_bac-type"/>
</dbReference>
<feature type="domain" description="SH3b" evidence="2">
    <location>
        <begin position="130"/>
        <end position="199"/>
    </location>
</feature>
<dbReference type="Proteomes" id="UP000215027">
    <property type="component" value="Chromosome I"/>
</dbReference>
<gene>
    <name evidence="3" type="ORF">CFX0092_A3468</name>
</gene>
<sequence length="200" mass="20784">MLLSLAGLSLLAALYFVLKALGARSSINRQAYSVGQVEAKRATQINWVRAGFLLLIGLIFLAIFAVRPLFSRAAAPIPTPTLPAVEVVPTTAATLEPPPVEQASPQPSVTVLPATPSPAATAAPTATATVSTATVSSGVGVWLRGAPSTTGEQLEWLLDGTLVTLLGQQETADDLLWEQVRTEGGVEGWVASDFLSITAP</sequence>
<keyword evidence="1" id="KW-1133">Transmembrane helix</keyword>
<keyword evidence="4" id="KW-1185">Reference proteome</keyword>
<dbReference type="KEGG" id="pbf:CFX0092_A3468"/>
<evidence type="ECO:0000256" key="1">
    <source>
        <dbReference type="SAM" id="Phobius"/>
    </source>
</evidence>
<accession>A0A160T563</accession>
<dbReference type="PROSITE" id="PS51781">
    <property type="entry name" value="SH3B"/>
    <property type="match status" value="1"/>
</dbReference>
<dbReference type="Gene3D" id="2.30.30.40">
    <property type="entry name" value="SH3 Domains"/>
    <property type="match status" value="1"/>
</dbReference>